<dbReference type="EMBL" id="BOPG01000001">
    <property type="protein sequence ID" value="GIJ52488.1"/>
    <property type="molecule type" value="Genomic_DNA"/>
</dbReference>
<evidence type="ECO:0000256" key="1">
    <source>
        <dbReference type="ARBA" id="ARBA00006739"/>
    </source>
</evidence>
<dbReference type="SUPFAM" id="SSF53448">
    <property type="entry name" value="Nucleotide-diphospho-sugar transferases"/>
    <property type="match status" value="1"/>
</dbReference>
<reference evidence="6" key="1">
    <citation type="submission" date="2021-01" db="EMBL/GenBank/DDBJ databases">
        <title>Whole genome shotgun sequence of Virgisporangium aurantiacum NBRC 16421.</title>
        <authorList>
            <person name="Komaki H."/>
            <person name="Tamura T."/>
        </authorList>
    </citation>
    <scope>NUCLEOTIDE SEQUENCE</scope>
    <source>
        <strain evidence="6">NBRC 16421</strain>
    </source>
</reference>
<feature type="transmembrane region" description="Helical" evidence="4">
    <location>
        <begin position="386"/>
        <end position="408"/>
    </location>
</feature>
<keyword evidence="4" id="KW-0472">Membrane</keyword>
<dbReference type="PANTHER" id="PTHR43630:SF1">
    <property type="entry name" value="POLY-BETA-1,6-N-ACETYL-D-GLUCOSAMINE SYNTHASE"/>
    <property type="match status" value="1"/>
</dbReference>
<protein>
    <submittedName>
        <fullName evidence="6">Glycosyl transferase family 2</fullName>
    </submittedName>
</protein>
<accession>A0A8J3YXK7</accession>
<keyword evidence="4" id="KW-1133">Transmembrane helix</keyword>
<dbReference type="AlphaFoldDB" id="A0A8J3YXK7"/>
<dbReference type="GO" id="GO:0016757">
    <property type="term" value="F:glycosyltransferase activity"/>
    <property type="evidence" value="ECO:0007669"/>
    <property type="project" value="UniProtKB-KW"/>
</dbReference>
<evidence type="ECO:0000313" key="7">
    <source>
        <dbReference type="Proteomes" id="UP000612585"/>
    </source>
</evidence>
<feature type="domain" description="Glycosyltransferase 2-like" evidence="5">
    <location>
        <begin position="60"/>
        <end position="194"/>
    </location>
</feature>
<keyword evidence="4" id="KW-0812">Transmembrane</keyword>
<dbReference type="InterPro" id="IPR029044">
    <property type="entry name" value="Nucleotide-diphossugar_trans"/>
</dbReference>
<dbReference type="RefSeq" id="WP_239151171.1">
    <property type="nucleotide sequence ID" value="NZ_BOPG01000001.1"/>
</dbReference>
<keyword evidence="7" id="KW-1185">Reference proteome</keyword>
<feature type="transmembrane region" description="Helical" evidence="4">
    <location>
        <begin position="354"/>
        <end position="380"/>
    </location>
</feature>
<evidence type="ECO:0000259" key="5">
    <source>
        <dbReference type="Pfam" id="PF00535"/>
    </source>
</evidence>
<dbReference type="Proteomes" id="UP000612585">
    <property type="component" value="Unassembled WGS sequence"/>
</dbReference>
<evidence type="ECO:0000313" key="6">
    <source>
        <dbReference type="EMBL" id="GIJ52488.1"/>
    </source>
</evidence>
<keyword evidence="2" id="KW-0328">Glycosyltransferase</keyword>
<organism evidence="6 7">
    <name type="scientific">Virgisporangium aurantiacum</name>
    <dbReference type="NCBI Taxonomy" id="175570"/>
    <lineage>
        <taxon>Bacteria</taxon>
        <taxon>Bacillati</taxon>
        <taxon>Actinomycetota</taxon>
        <taxon>Actinomycetes</taxon>
        <taxon>Micromonosporales</taxon>
        <taxon>Micromonosporaceae</taxon>
        <taxon>Virgisporangium</taxon>
    </lineage>
</organism>
<name>A0A8J3YXK7_9ACTN</name>
<dbReference type="Pfam" id="PF00535">
    <property type="entry name" value="Glycos_transf_2"/>
    <property type="match status" value="1"/>
</dbReference>
<keyword evidence="3 6" id="KW-0808">Transferase</keyword>
<proteinExistence type="inferred from homology"/>
<sequence>MIQDFFRITDVAILTYFLVINTSYLILIVLAAAEFVRHLRHQPFAGLEDMYRSPLTPGVSVLVPAHNEEAGIVASVQGMLALRYPQLEVIVIDDGSTDRTFDRLKEEFDLIETPRVVPNEVPTKGKVVGVYVPRLRPEPLIVVRKENGGKTDALNTGINLARQPLVCMVDADSILDPQALLTVAKPFADDPLRTAATGGVIRVANGCSVVAGRIVDVRMPPKWLPRVQVVEYLRAFLLGRTGWSRLGGLLIISGAFGMFRRDLVVEIGGLDHDTIGEDAELVVRLHRHMREQRRDYRVVFVAEPVSWSEAPSTARVLGRQRRRWHRGISEILWKHRRMLANPRYGRIGLIAMPYYVLFEFLAPVIELAGLVMVPLGFAVGAVNVDFALKFLLVAYGYAMVVNLIALAVEEFTFARYPGWKDLAYATVASALENIGYRQLTAVWRVMGAWAAIRKKRQVWGVMTRTGFHEAR</sequence>
<evidence type="ECO:0000256" key="3">
    <source>
        <dbReference type="ARBA" id="ARBA00022679"/>
    </source>
</evidence>
<gene>
    <name evidence="6" type="ORF">Vau01_000040</name>
</gene>
<evidence type="ECO:0000256" key="4">
    <source>
        <dbReference type="SAM" id="Phobius"/>
    </source>
</evidence>
<evidence type="ECO:0000256" key="2">
    <source>
        <dbReference type="ARBA" id="ARBA00022676"/>
    </source>
</evidence>
<dbReference type="PANTHER" id="PTHR43630">
    <property type="entry name" value="POLY-BETA-1,6-N-ACETYL-D-GLUCOSAMINE SYNTHASE"/>
    <property type="match status" value="1"/>
</dbReference>
<dbReference type="CDD" id="cd06423">
    <property type="entry name" value="CESA_like"/>
    <property type="match status" value="1"/>
</dbReference>
<dbReference type="Gene3D" id="3.90.550.10">
    <property type="entry name" value="Spore Coat Polysaccharide Biosynthesis Protein SpsA, Chain A"/>
    <property type="match status" value="1"/>
</dbReference>
<comment type="caution">
    <text evidence="6">The sequence shown here is derived from an EMBL/GenBank/DDBJ whole genome shotgun (WGS) entry which is preliminary data.</text>
</comment>
<dbReference type="InterPro" id="IPR001173">
    <property type="entry name" value="Glyco_trans_2-like"/>
</dbReference>
<comment type="similarity">
    <text evidence="1">Belongs to the glycosyltransferase 2 family.</text>
</comment>
<feature type="transmembrane region" description="Helical" evidence="4">
    <location>
        <begin position="12"/>
        <end position="33"/>
    </location>
</feature>